<dbReference type="Proteomes" id="UP000217311">
    <property type="component" value="Chromosome"/>
</dbReference>
<dbReference type="AlphaFoldDB" id="A0A290MXX4"/>
<name>A0A290MXX4_CAUVI</name>
<dbReference type="RefSeq" id="WP_096053192.1">
    <property type="nucleotide sequence ID" value="NZ_CP023315.3"/>
</dbReference>
<organism evidence="1 2">
    <name type="scientific">Caulobacter vibrioides</name>
    <name type="common">Caulobacter crescentus</name>
    <dbReference type="NCBI Taxonomy" id="155892"/>
    <lineage>
        <taxon>Bacteria</taxon>
        <taxon>Pseudomonadati</taxon>
        <taxon>Pseudomonadota</taxon>
        <taxon>Alphaproteobacteria</taxon>
        <taxon>Caulobacterales</taxon>
        <taxon>Caulobacteraceae</taxon>
        <taxon>Caulobacter</taxon>
    </lineage>
</organism>
<proteinExistence type="predicted"/>
<accession>A0A290MXX4</accession>
<protein>
    <submittedName>
        <fullName evidence="1">Uncharacterized protein</fullName>
    </submittedName>
</protein>
<dbReference type="EMBL" id="CP023315">
    <property type="protein sequence ID" value="ATC33828.1"/>
    <property type="molecule type" value="Genomic_DNA"/>
</dbReference>
<evidence type="ECO:0000313" key="1">
    <source>
        <dbReference type="EMBL" id="ATC33828.1"/>
    </source>
</evidence>
<evidence type="ECO:0000313" key="2">
    <source>
        <dbReference type="Proteomes" id="UP000217311"/>
    </source>
</evidence>
<gene>
    <name evidence="1" type="ORF">CA606_16665</name>
</gene>
<reference evidence="2" key="1">
    <citation type="submission" date="2017-09" db="EMBL/GenBank/DDBJ databases">
        <title>Genome evolution observed in wild isolates of Caulobacter crescentus.</title>
        <authorList>
            <person name="Ely B."/>
            <person name="Wilson K."/>
            <person name="Scott D."/>
        </authorList>
    </citation>
    <scope>NUCLEOTIDE SEQUENCE [LARGE SCALE GENOMIC DNA]</scope>
    <source>
        <strain evidence="2">CB13b1a</strain>
    </source>
</reference>
<sequence length="103" mass="12155">MPKSKPPRRRRRRHLSNQERGLVDFFDRLERITDRAEREAEALADRVPPEELAAMRATCAENRRIFAEARAEMMAPSRTPVLDRLVTEMRQKERAATRLARDR</sequence>